<dbReference type="Proteomes" id="UP001165960">
    <property type="component" value="Unassembled WGS sequence"/>
</dbReference>
<comment type="caution">
    <text evidence="1">The sequence shown here is derived from an EMBL/GenBank/DDBJ whole genome shotgun (WGS) entry which is preliminary data.</text>
</comment>
<proteinExistence type="predicted"/>
<evidence type="ECO:0000313" key="2">
    <source>
        <dbReference type="Proteomes" id="UP001165960"/>
    </source>
</evidence>
<accession>A0ACC2TA06</accession>
<protein>
    <submittedName>
        <fullName evidence="1">Uncharacterized protein</fullName>
    </submittedName>
</protein>
<sequence>MSLLVYSLLSLQSPSNLLGATEMLLKVVIFTQAPVPGLIWSTPPDLWGQISFSAHHVGDDPIKLLRPLEGLPSRAQDLLVTVVTLMKSLTCNSIHLFSSKPSLEALAQVGSPVPSPQEEEFLTTSSDMSCFP</sequence>
<organism evidence="1 2">
    <name type="scientific">Entomophthora muscae</name>
    <dbReference type="NCBI Taxonomy" id="34485"/>
    <lineage>
        <taxon>Eukaryota</taxon>
        <taxon>Fungi</taxon>
        <taxon>Fungi incertae sedis</taxon>
        <taxon>Zoopagomycota</taxon>
        <taxon>Entomophthoromycotina</taxon>
        <taxon>Entomophthoromycetes</taxon>
        <taxon>Entomophthorales</taxon>
        <taxon>Entomophthoraceae</taxon>
        <taxon>Entomophthora</taxon>
    </lineage>
</organism>
<gene>
    <name evidence="1" type="ORF">DSO57_1036710</name>
</gene>
<reference evidence="1" key="1">
    <citation type="submission" date="2022-04" db="EMBL/GenBank/DDBJ databases">
        <title>Genome of the entomopathogenic fungus Entomophthora muscae.</title>
        <authorList>
            <person name="Elya C."/>
            <person name="Lovett B.R."/>
            <person name="Lee E."/>
            <person name="Macias A.M."/>
            <person name="Hajek A.E."/>
            <person name="De Bivort B.L."/>
            <person name="Kasson M.T."/>
            <person name="De Fine Licht H.H."/>
            <person name="Stajich J.E."/>
        </authorList>
    </citation>
    <scope>NUCLEOTIDE SEQUENCE</scope>
    <source>
        <strain evidence="1">Berkeley</strain>
    </source>
</reference>
<keyword evidence="2" id="KW-1185">Reference proteome</keyword>
<name>A0ACC2TA06_9FUNG</name>
<evidence type="ECO:0000313" key="1">
    <source>
        <dbReference type="EMBL" id="KAJ9071458.1"/>
    </source>
</evidence>
<dbReference type="EMBL" id="QTSX02003202">
    <property type="protein sequence ID" value="KAJ9071458.1"/>
    <property type="molecule type" value="Genomic_DNA"/>
</dbReference>